<dbReference type="OrthoDB" id="9787207at2"/>
<reference evidence="1 2" key="1">
    <citation type="submission" date="2017-05" db="EMBL/GenBank/DDBJ databases">
        <title>Isolation of Rhodococcus sp. S2-17 biodegrading of BP-3.</title>
        <authorList>
            <person name="Lee Y."/>
            <person name="Kim K.H."/>
            <person name="Chun B.H."/>
            <person name="Jung H.S."/>
            <person name="Jeon C.O."/>
        </authorList>
    </citation>
    <scope>NUCLEOTIDE SEQUENCE [LARGE SCALE GENOMIC DNA]</scope>
    <source>
        <strain evidence="1 2">S2-17</strain>
    </source>
</reference>
<dbReference type="PANTHER" id="PTHR30528">
    <property type="entry name" value="CYTOPLASMIC PROTEIN"/>
    <property type="match status" value="1"/>
</dbReference>
<dbReference type="Pfam" id="PF06224">
    <property type="entry name" value="AlkZ-like"/>
    <property type="match status" value="1"/>
</dbReference>
<dbReference type="EMBL" id="CP021354">
    <property type="protein sequence ID" value="AWK73101.1"/>
    <property type="molecule type" value="Genomic_DNA"/>
</dbReference>
<dbReference type="KEGG" id="roz:CBI38_17600"/>
<dbReference type="InterPro" id="IPR009351">
    <property type="entry name" value="AlkZ-like"/>
</dbReference>
<gene>
    <name evidence="1" type="ORF">CBI38_17600</name>
</gene>
<protein>
    <recommendedName>
        <fullName evidence="3">Winged helix-turn-helix domain-containing protein</fullName>
    </recommendedName>
</protein>
<keyword evidence="2" id="KW-1185">Reference proteome</keyword>
<evidence type="ECO:0000313" key="2">
    <source>
        <dbReference type="Proteomes" id="UP000245711"/>
    </source>
</evidence>
<sequence>MREMTAAAARKSALWAQGFADARPTGIPTRRHIRSVLDRIRLFQIDSVSVAARAHYVPLFSRIGVYDRGMLDSAAWSHRARTPRMLAEYWAHEAAFIPVEDWPLFRWRMHRYRHGRWAGEARILDRNPTLAADVLDVIRAAGPSSARDVEKHLEVDRPDRKGPWWDRSDTKVVCEQLFAAGALAVDKRVAFTRHYDLTDRVLPESILAQEYLEEESIRRLVGRSARALGVATESDLRDYYRLSPAQIKPAVEDLVEDGVLHTVTVRGWDVPAYMHRDVRTPRRVEGAALLCPFDPLVFFRPRTERMFDFRYRLEIYTPAHKRVHGYYVFPFLLDGELVARVDVKADRARGALEVRSAFVEAGARPERVVEPLLSELYRMAEWLELGEVTVDKRGDLAPLLAAAAKRPREV</sequence>
<dbReference type="AlphaFoldDB" id="A0A2S2BWT4"/>
<evidence type="ECO:0000313" key="1">
    <source>
        <dbReference type="EMBL" id="AWK73101.1"/>
    </source>
</evidence>
<name>A0A2S2BWT4_9NOCA</name>
<dbReference type="Proteomes" id="UP000245711">
    <property type="component" value="Chromosome"/>
</dbReference>
<accession>A0A2S2BWT4</accession>
<evidence type="ECO:0008006" key="3">
    <source>
        <dbReference type="Google" id="ProtNLM"/>
    </source>
</evidence>
<dbReference type="RefSeq" id="WP_109330799.1">
    <property type="nucleotide sequence ID" value="NZ_CP021354.1"/>
</dbReference>
<dbReference type="PANTHER" id="PTHR30528:SF0">
    <property type="entry name" value="CYTOPLASMIC PROTEIN"/>
    <property type="match status" value="1"/>
</dbReference>
<organism evidence="1 2">
    <name type="scientific">Rhodococcus oxybenzonivorans</name>
    <dbReference type="NCBI Taxonomy" id="1990687"/>
    <lineage>
        <taxon>Bacteria</taxon>
        <taxon>Bacillati</taxon>
        <taxon>Actinomycetota</taxon>
        <taxon>Actinomycetes</taxon>
        <taxon>Mycobacteriales</taxon>
        <taxon>Nocardiaceae</taxon>
        <taxon>Rhodococcus</taxon>
    </lineage>
</organism>
<proteinExistence type="predicted"/>